<dbReference type="AlphaFoldDB" id="A0A9D2RIH9"/>
<dbReference type="EMBL" id="DWUQ01000180">
    <property type="protein sequence ID" value="HJD45067.1"/>
    <property type="molecule type" value="Genomic_DNA"/>
</dbReference>
<organism evidence="9 10">
    <name type="scientific">Candidatus Paenalcaligenes intestinipullorum</name>
    <dbReference type="NCBI Taxonomy" id="2838718"/>
    <lineage>
        <taxon>Bacteria</taxon>
        <taxon>Pseudomonadati</taxon>
        <taxon>Pseudomonadota</taxon>
        <taxon>Betaproteobacteria</taxon>
        <taxon>Burkholderiales</taxon>
        <taxon>Alcaligenaceae</taxon>
        <taxon>Paenalcaligenes</taxon>
    </lineage>
</organism>
<keyword evidence="6 9" id="KW-0418">Kinase</keyword>
<reference evidence="9" key="1">
    <citation type="journal article" date="2021" name="PeerJ">
        <title>Extensive microbial diversity within the chicken gut microbiome revealed by metagenomics and culture.</title>
        <authorList>
            <person name="Gilroy R."/>
            <person name="Ravi A."/>
            <person name="Getino M."/>
            <person name="Pursley I."/>
            <person name="Horton D.L."/>
            <person name="Alikhan N.F."/>
            <person name="Baker D."/>
            <person name="Gharbi K."/>
            <person name="Hall N."/>
            <person name="Watson M."/>
            <person name="Adriaenssens E.M."/>
            <person name="Foster-Nyarko E."/>
            <person name="Jarju S."/>
            <person name="Secka A."/>
            <person name="Antonio M."/>
            <person name="Oren A."/>
            <person name="Chaudhuri R.R."/>
            <person name="La Ragione R."/>
            <person name="Hildebrand F."/>
            <person name="Pallen M.J."/>
        </authorList>
    </citation>
    <scope>NUCLEOTIDE SEQUENCE</scope>
    <source>
        <strain evidence="9">9264</strain>
    </source>
</reference>
<evidence type="ECO:0000256" key="4">
    <source>
        <dbReference type="ARBA" id="ARBA00022679"/>
    </source>
</evidence>
<dbReference type="PANTHER" id="PTHR34273">
    <property type="entry name" value="METHYLTHIORIBOSE KINASE"/>
    <property type="match status" value="1"/>
</dbReference>
<keyword evidence="7" id="KW-0067">ATP-binding</keyword>
<reference evidence="9" key="2">
    <citation type="submission" date="2021-04" db="EMBL/GenBank/DDBJ databases">
        <authorList>
            <person name="Gilroy R."/>
        </authorList>
    </citation>
    <scope>NUCLEOTIDE SEQUENCE</scope>
    <source>
        <strain evidence="9">9264</strain>
    </source>
</reference>
<dbReference type="EC" id="2.7.1.100" evidence="3"/>
<dbReference type="InterPro" id="IPR011009">
    <property type="entry name" value="Kinase-like_dom_sf"/>
</dbReference>
<evidence type="ECO:0000313" key="10">
    <source>
        <dbReference type="Proteomes" id="UP000823889"/>
    </source>
</evidence>
<dbReference type="Gene3D" id="3.90.1200.10">
    <property type="match status" value="1"/>
</dbReference>
<evidence type="ECO:0000256" key="3">
    <source>
        <dbReference type="ARBA" id="ARBA00012128"/>
    </source>
</evidence>
<protein>
    <recommendedName>
        <fullName evidence="3">S-methyl-5-thioribose kinase</fullName>
        <ecNumber evidence="3">2.7.1.100</ecNumber>
    </recommendedName>
</protein>
<dbReference type="Proteomes" id="UP000823889">
    <property type="component" value="Unassembled WGS sequence"/>
</dbReference>
<dbReference type="GO" id="GO:0005524">
    <property type="term" value="F:ATP binding"/>
    <property type="evidence" value="ECO:0007669"/>
    <property type="project" value="UniProtKB-KW"/>
</dbReference>
<proteinExistence type="inferred from homology"/>
<dbReference type="NCBIfam" id="TIGR01767">
    <property type="entry name" value="MTRK"/>
    <property type="match status" value="1"/>
</dbReference>
<evidence type="ECO:0000256" key="6">
    <source>
        <dbReference type="ARBA" id="ARBA00022777"/>
    </source>
</evidence>
<gene>
    <name evidence="9" type="primary">mtnK</name>
    <name evidence="9" type="ORF">H9906_08600</name>
</gene>
<dbReference type="InterPro" id="IPR002575">
    <property type="entry name" value="Aminoglycoside_PTrfase"/>
</dbReference>
<evidence type="ECO:0000256" key="2">
    <source>
        <dbReference type="ARBA" id="ARBA00011738"/>
    </source>
</evidence>
<keyword evidence="5" id="KW-0547">Nucleotide-binding</keyword>
<dbReference type="PIRSF" id="PIRSF031134">
    <property type="entry name" value="MTRK"/>
    <property type="match status" value="1"/>
</dbReference>
<dbReference type="GO" id="GO:0009086">
    <property type="term" value="P:methionine biosynthetic process"/>
    <property type="evidence" value="ECO:0007669"/>
    <property type="project" value="InterPro"/>
</dbReference>
<sequence>MSTYRIFNADDAVAYAKTYGHYAHPEQLLQADEIGDGNLNLVFKIRDAQGISRLIVKQALPYVRCVGESWPLTTDRARLEAETLLAHHRHSPEHTVRIIHYDPELAVMVQEDLSDHFIWRNQLVQGIEYPGTGQRLGNYLATVHFYTSDFYLSGREKKAQVQRFSNPEMCQITEDLFFTDPYTYHELNRYDSALAPLVDRLSANAPLRTAVAALKHQFLSHAEALLHGDIHSGSIFVAPNRLKAIDAEFGFFGPAGFDLGTAIGNLLLNHCAAPGLFTPEVAQNQQHARRTDIHELWTHYHTCFNQLVAQHANDPALAVSGYAEQFLQKVWRDSLGYAGTELIRRTIGMAPVADLLSIRDEQQRWAAESQALHLGHSLIVQAADSQHPLHHGCDALFTLLNVLPEYAAVSA</sequence>
<evidence type="ECO:0000313" key="9">
    <source>
        <dbReference type="EMBL" id="HJD45067.1"/>
    </source>
</evidence>
<comment type="similarity">
    <text evidence="1">Belongs to the methylthioribose kinase family.</text>
</comment>
<dbReference type="InterPro" id="IPR009212">
    <property type="entry name" value="Methylthioribose_kinase"/>
</dbReference>
<comment type="subunit">
    <text evidence="2">Homodimer.</text>
</comment>
<comment type="caution">
    <text evidence="9">The sequence shown here is derived from an EMBL/GenBank/DDBJ whole genome shotgun (WGS) entry which is preliminary data.</text>
</comment>
<dbReference type="PANTHER" id="PTHR34273:SF2">
    <property type="entry name" value="METHYLTHIORIBOSE KINASE"/>
    <property type="match status" value="1"/>
</dbReference>
<dbReference type="SUPFAM" id="SSF56112">
    <property type="entry name" value="Protein kinase-like (PK-like)"/>
    <property type="match status" value="1"/>
</dbReference>
<accession>A0A9D2RIH9</accession>
<dbReference type="GO" id="GO:0046522">
    <property type="term" value="F:S-methyl-5-thioribose kinase activity"/>
    <property type="evidence" value="ECO:0007669"/>
    <property type="project" value="UniProtKB-EC"/>
</dbReference>
<evidence type="ECO:0000256" key="5">
    <source>
        <dbReference type="ARBA" id="ARBA00022741"/>
    </source>
</evidence>
<keyword evidence="4 9" id="KW-0808">Transferase</keyword>
<evidence type="ECO:0000256" key="1">
    <source>
        <dbReference type="ARBA" id="ARBA00010165"/>
    </source>
</evidence>
<dbReference type="Gene3D" id="3.30.200.20">
    <property type="entry name" value="Phosphorylase Kinase, domain 1"/>
    <property type="match status" value="1"/>
</dbReference>
<evidence type="ECO:0000256" key="7">
    <source>
        <dbReference type="ARBA" id="ARBA00022840"/>
    </source>
</evidence>
<feature type="domain" description="Aminoglycoside phosphotransferase" evidence="8">
    <location>
        <begin position="33"/>
        <end position="263"/>
    </location>
</feature>
<name>A0A9D2RIH9_9BURK</name>
<dbReference type="Pfam" id="PF01636">
    <property type="entry name" value="APH"/>
    <property type="match status" value="1"/>
</dbReference>
<evidence type="ECO:0000259" key="8">
    <source>
        <dbReference type="Pfam" id="PF01636"/>
    </source>
</evidence>